<dbReference type="EMBL" id="PXYW01000056">
    <property type="protein sequence ID" value="PSR32000.1"/>
    <property type="molecule type" value="Genomic_DNA"/>
</dbReference>
<keyword evidence="1" id="KW-0472">Membrane</keyword>
<gene>
    <name evidence="2" type="ORF">C7B46_16295</name>
</gene>
<accession>A0A2T2XC01</accession>
<sequence>MQRRWANVALVLALVLFIGSLWFRHQLLGQYIESMALAGLAGGIADWYAVTALFRHPFGLKWLPHTSIISANRERIIEAIATLVEQELLSVSFIEANIERLQIGTQIIRMLRAETSGIDNLVRDIGTELLDILPLEQAARFIGEFAETKSGQIMVSDYLVNILRWLIQSGNDQGLFRFLSRHVITVLDSVEFTEDMEQRLKTLLENYTKTTTQKLVLGLLESLGTVDYQDLSKTVKEQLIQWLQSDKAVEQFELALVRIMLTLRDDDALRSRIESVKQDAVQLIPWQRIVDAGASQLREILNQPGFGASVSSFRRELAQMLEDNPEHQRVLEAMVKRSTVNLVHRYHPVVGRLVRDNLTQMDEREWIDKLEWYVGRDLQWIRVNGALVGGLVGLVLSVLVHALLHV</sequence>
<dbReference type="Pfam" id="PF04286">
    <property type="entry name" value="DUF445"/>
    <property type="match status" value="1"/>
</dbReference>
<dbReference type="InterPro" id="IPR007383">
    <property type="entry name" value="DUF445"/>
</dbReference>
<reference evidence="2 3" key="1">
    <citation type="journal article" date="2014" name="BMC Genomics">
        <title>Comparison of environmental and isolate Sulfobacillus genomes reveals diverse carbon, sulfur, nitrogen, and hydrogen metabolisms.</title>
        <authorList>
            <person name="Justice N.B."/>
            <person name="Norman A."/>
            <person name="Brown C.T."/>
            <person name="Singh A."/>
            <person name="Thomas B.C."/>
            <person name="Banfield J.F."/>
        </authorList>
    </citation>
    <scope>NUCLEOTIDE SEQUENCE [LARGE SCALE GENOMIC DNA]</scope>
    <source>
        <strain evidence="2">AMDSBA4</strain>
    </source>
</reference>
<feature type="transmembrane region" description="Helical" evidence="1">
    <location>
        <begin position="35"/>
        <end position="54"/>
    </location>
</feature>
<dbReference type="PANTHER" id="PTHR38442">
    <property type="entry name" value="INNER MEMBRANE PROTEIN-RELATED"/>
    <property type="match status" value="1"/>
</dbReference>
<keyword evidence="1" id="KW-1133">Transmembrane helix</keyword>
<dbReference type="GO" id="GO:0005886">
    <property type="term" value="C:plasma membrane"/>
    <property type="evidence" value="ECO:0007669"/>
    <property type="project" value="TreeGrafter"/>
</dbReference>
<proteinExistence type="predicted"/>
<evidence type="ECO:0000256" key="1">
    <source>
        <dbReference type="SAM" id="Phobius"/>
    </source>
</evidence>
<feature type="transmembrane region" description="Helical" evidence="1">
    <location>
        <begin position="386"/>
        <end position="404"/>
    </location>
</feature>
<evidence type="ECO:0000313" key="2">
    <source>
        <dbReference type="EMBL" id="PSR32000.1"/>
    </source>
</evidence>
<dbReference type="PANTHER" id="PTHR38442:SF1">
    <property type="entry name" value="INNER MEMBRANE PROTEIN"/>
    <property type="match status" value="1"/>
</dbReference>
<dbReference type="InterPro" id="IPR016024">
    <property type="entry name" value="ARM-type_fold"/>
</dbReference>
<dbReference type="AlphaFoldDB" id="A0A2T2XC01"/>
<dbReference type="SUPFAM" id="SSF48371">
    <property type="entry name" value="ARM repeat"/>
    <property type="match status" value="1"/>
</dbReference>
<organism evidence="2 3">
    <name type="scientific">Sulfobacillus benefaciens</name>
    <dbReference type="NCBI Taxonomy" id="453960"/>
    <lineage>
        <taxon>Bacteria</taxon>
        <taxon>Bacillati</taxon>
        <taxon>Bacillota</taxon>
        <taxon>Clostridia</taxon>
        <taxon>Eubacteriales</taxon>
        <taxon>Clostridiales Family XVII. Incertae Sedis</taxon>
        <taxon>Sulfobacillus</taxon>
    </lineage>
</organism>
<feature type="transmembrane region" description="Helical" evidence="1">
    <location>
        <begin position="5"/>
        <end position="23"/>
    </location>
</feature>
<name>A0A2T2XC01_9FIRM</name>
<comment type="caution">
    <text evidence="2">The sequence shown here is derived from an EMBL/GenBank/DDBJ whole genome shotgun (WGS) entry which is preliminary data.</text>
</comment>
<dbReference type="Proteomes" id="UP000242972">
    <property type="component" value="Unassembled WGS sequence"/>
</dbReference>
<keyword evidence="1" id="KW-0812">Transmembrane</keyword>
<protein>
    <submittedName>
        <fullName evidence="2">DUF445 domain-containing protein</fullName>
    </submittedName>
</protein>
<evidence type="ECO:0000313" key="3">
    <source>
        <dbReference type="Proteomes" id="UP000242972"/>
    </source>
</evidence>